<accession>A0A8S5RKJ0</accession>
<proteinExistence type="predicted"/>
<keyword evidence="1" id="KW-1133">Transmembrane helix</keyword>
<keyword evidence="1" id="KW-0812">Transmembrane</keyword>
<sequence length="66" mass="7203">MLLIRISDIRDVASAATASELCTIYIILCISLTVALSYCGLSYNSLISKSITVGELRALFISDRIF</sequence>
<feature type="transmembrane region" description="Helical" evidence="1">
    <location>
        <begin position="21"/>
        <end position="43"/>
    </location>
</feature>
<name>A0A8S5RKJ0_9VIRU</name>
<reference evidence="2" key="1">
    <citation type="journal article" date="2021" name="Proc. Natl. Acad. Sci. U.S.A.">
        <title>A Catalog of Tens of Thousands of Viruses from Human Metagenomes Reveals Hidden Associations with Chronic Diseases.</title>
        <authorList>
            <person name="Tisza M.J."/>
            <person name="Buck C.B."/>
        </authorList>
    </citation>
    <scope>NUCLEOTIDE SEQUENCE</scope>
    <source>
        <strain evidence="2">CtBM815</strain>
    </source>
</reference>
<evidence type="ECO:0000256" key="1">
    <source>
        <dbReference type="SAM" id="Phobius"/>
    </source>
</evidence>
<keyword evidence="1" id="KW-0472">Membrane</keyword>
<evidence type="ECO:0000313" key="2">
    <source>
        <dbReference type="EMBL" id="DAE31617.1"/>
    </source>
</evidence>
<dbReference type="EMBL" id="BK059109">
    <property type="protein sequence ID" value="DAE31617.1"/>
    <property type="molecule type" value="Genomic_DNA"/>
</dbReference>
<protein>
    <submittedName>
        <fullName evidence="2">Uncharacterized protein</fullName>
    </submittedName>
</protein>
<organism evidence="2">
    <name type="scientific">virus sp. ctBM815</name>
    <dbReference type="NCBI Taxonomy" id="2825806"/>
    <lineage>
        <taxon>Viruses</taxon>
    </lineage>
</organism>